<evidence type="ECO:0000259" key="6">
    <source>
        <dbReference type="PROSITE" id="PS50850"/>
    </source>
</evidence>
<dbReference type="InterPro" id="IPR036259">
    <property type="entry name" value="MFS_trans_sf"/>
</dbReference>
<dbReference type="Gene3D" id="1.20.1250.20">
    <property type="entry name" value="MFS general substrate transporter like domains"/>
    <property type="match status" value="1"/>
</dbReference>
<keyword evidence="3 5" id="KW-1133">Transmembrane helix</keyword>
<evidence type="ECO:0000256" key="5">
    <source>
        <dbReference type="SAM" id="Phobius"/>
    </source>
</evidence>
<dbReference type="EMBL" id="CAVNYO010000181">
    <property type="protein sequence ID" value="CAK5272199.1"/>
    <property type="molecule type" value="Genomic_DNA"/>
</dbReference>
<dbReference type="PROSITE" id="PS50850">
    <property type="entry name" value="MFS"/>
    <property type="match status" value="1"/>
</dbReference>
<comment type="caution">
    <text evidence="8">The sequence shown here is derived from an EMBL/GenBank/DDBJ whole genome shotgun (WGS) entry which is preliminary data.</text>
</comment>
<proteinExistence type="predicted"/>
<keyword evidence="2 5" id="KW-0812">Transmembrane</keyword>
<dbReference type="PANTHER" id="PTHR23507">
    <property type="entry name" value="ZGC:174356"/>
    <property type="match status" value="1"/>
</dbReference>
<evidence type="ECO:0000313" key="7">
    <source>
        <dbReference type="EMBL" id="CAK5272199.1"/>
    </source>
</evidence>
<feature type="transmembrane region" description="Helical" evidence="5">
    <location>
        <begin position="290"/>
        <end position="314"/>
    </location>
</feature>
<reference evidence="8" key="1">
    <citation type="submission" date="2023-11" db="EMBL/GenBank/DDBJ databases">
        <authorList>
            <person name="De Vega J J."/>
            <person name="De Vega J J."/>
        </authorList>
    </citation>
    <scope>NUCLEOTIDE SEQUENCE</scope>
</reference>
<feature type="domain" description="Major facilitator superfamily (MFS) profile" evidence="6">
    <location>
        <begin position="32"/>
        <end position="507"/>
    </location>
</feature>
<evidence type="ECO:0000313" key="9">
    <source>
        <dbReference type="Proteomes" id="UP001295794"/>
    </source>
</evidence>
<feature type="transmembrane region" description="Helical" evidence="5">
    <location>
        <begin position="215"/>
        <end position="235"/>
    </location>
</feature>
<dbReference type="PANTHER" id="PTHR23507:SF1">
    <property type="entry name" value="FI18259P1-RELATED"/>
    <property type="match status" value="1"/>
</dbReference>
<protein>
    <recommendedName>
        <fullName evidence="6">Major facilitator superfamily (MFS) profile domain-containing protein</fullName>
    </recommendedName>
</protein>
<evidence type="ECO:0000256" key="4">
    <source>
        <dbReference type="ARBA" id="ARBA00023136"/>
    </source>
</evidence>
<feature type="transmembrane region" description="Helical" evidence="5">
    <location>
        <begin position="483"/>
        <end position="502"/>
    </location>
</feature>
<accession>A0AAD2HDP3</accession>
<dbReference type="InterPro" id="IPR020846">
    <property type="entry name" value="MFS_dom"/>
</dbReference>
<feature type="transmembrane region" description="Helical" evidence="5">
    <location>
        <begin position="326"/>
        <end position="350"/>
    </location>
</feature>
<feature type="transmembrane region" description="Helical" evidence="5">
    <location>
        <begin position="449"/>
        <end position="471"/>
    </location>
</feature>
<dbReference type="AlphaFoldDB" id="A0AAD2HDP3"/>
<feature type="transmembrane region" description="Helical" evidence="5">
    <location>
        <begin position="187"/>
        <end position="209"/>
    </location>
</feature>
<dbReference type="SUPFAM" id="SSF103473">
    <property type="entry name" value="MFS general substrate transporter"/>
    <property type="match status" value="1"/>
</dbReference>
<feature type="transmembrane region" description="Helical" evidence="5">
    <location>
        <begin position="31"/>
        <end position="50"/>
    </location>
</feature>
<keyword evidence="4 5" id="KW-0472">Membrane</keyword>
<comment type="subcellular location">
    <subcellularLocation>
        <location evidence="1">Membrane</location>
        <topology evidence="1">Multi-pass membrane protein</topology>
    </subcellularLocation>
</comment>
<sequence>MASRLEQPALAEFDQAPSQPRLGSLTWKKPTAWWIMFLAPFNVIVESAIFSAQVGLYGDLVCRFRQEVLAPEAPCASDPEVQIIVTKLISVIVTTTGVLSLLTTGWWGSFTDRRGRRVMLGIGASGYLALCVNTLLVINFSNWLPGGYWFLVMNGILHGIVGGSAAENTAMLAYLSDVSNLSRIFSAAFGCLVIGIGIGPMLASLLIRYTQSVSVVFYVATGIKLVYTLTVWFILPESSTPGQREEAKAKYEAFQTTNAGIHWAKRLLVPIEPLLIILPRKQPGTNKRSWDLFLLVLADGLALMVIASIIFQFLYTVVAFGWTAEYIGYCYSTLNFAKAIYLLSVLPLGIRYLNSRSERAHVSSETQSLLAARPAPSSIVVDFKIVRLSVLADLATFLLLPLAPNGKVFIAAIAFGALGSAIAPVVRSVALELYTKSLGEGEPVESGKLLGALSILQALFGSIIGPAFYGAVYAATVATFPRAIFLVGIANCVLSLTLLSFVKLGSKPVHSRAYIDRH</sequence>
<feature type="transmembrane region" description="Helical" evidence="5">
    <location>
        <begin position="119"/>
        <end position="140"/>
    </location>
</feature>
<evidence type="ECO:0000256" key="3">
    <source>
        <dbReference type="ARBA" id="ARBA00022989"/>
    </source>
</evidence>
<feature type="transmembrane region" description="Helical" evidence="5">
    <location>
        <begin position="409"/>
        <end position="429"/>
    </location>
</feature>
<dbReference type="GO" id="GO:0022857">
    <property type="term" value="F:transmembrane transporter activity"/>
    <property type="evidence" value="ECO:0007669"/>
    <property type="project" value="InterPro"/>
</dbReference>
<evidence type="ECO:0000256" key="1">
    <source>
        <dbReference type="ARBA" id="ARBA00004141"/>
    </source>
</evidence>
<feature type="transmembrane region" description="Helical" evidence="5">
    <location>
        <begin position="88"/>
        <end position="107"/>
    </location>
</feature>
<dbReference type="InterPro" id="IPR011701">
    <property type="entry name" value="MFS"/>
</dbReference>
<evidence type="ECO:0000256" key="2">
    <source>
        <dbReference type="ARBA" id="ARBA00022692"/>
    </source>
</evidence>
<feature type="transmembrane region" description="Helical" evidence="5">
    <location>
        <begin position="146"/>
        <end position="166"/>
    </location>
</feature>
<dbReference type="Pfam" id="PF07690">
    <property type="entry name" value="MFS_1"/>
    <property type="match status" value="1"/>
</dbReference>
<dbReference type="EMBL" id="CAVNYO010000190">
    <property type="protein sequence ID" value="CAK5272973.1"/>
    <property type="molecule type" value="Genomic_DNA"/>
</dbReference>
<dbReference type="Proteomes" id="UP001295794">
    <property type="component" value="Unassembled WGS sequence"/>
</dbReference>
<dbReference type="GO" id="GO:0016020">
    <property type="term" value="C:membrane"/>
    <property type="evidence" value="ECO:0007669"/>
    <property type="project" value="UniProtKB-SubCell"/>
</dbReference>
<organism evidence="8 9">
    <name type="scientific">Mycena citricolor</name>
    <dbReference type="NCBI Taxonomy" id="2018698"/>
    <lineage>
        <taxon>Eukaryota</taxon>
        <taxon>Fungi</taxon>
        <taxon>Dikarya</taxon>
        <taxon>Basidiomycota</taxon>
        <taxon>Agaricomycotina</taxon>
        <taxon>Agaricomycetes</taxon>
        <taxon>Agaricomycetidae</taxon>
        <taxon>Agaricales</taxon>
        <taxon>Marasmiineae</taxon>
        <taxon>Mycenaceae</taxon>
        <taxon>Mycena</taxon>
    </lineage>
</organism>
<name>A0AAD2HDP3_9AGAR</name>
<evidence type="ECO:0000313" key="8">
    <source>
        <dbReference type="EMBL" id="CAK5272973.1"/>
    </source>
</evidence>
<keyword evidence="9" id="KW-1185">Reference proteome</keyword>
<gene>
    <name evidence="7" type="ORF">MYCIT1_LOCUS17770</name>
    <name evidence="8" type="ORF">MYCIT1_LOCUS19016</name>
</gene>